<organism evidence="2 3">
    <name type="scientific">Myroides odoratus</name>
    <name type="common">Flavobacterium odoratum</name>
    <dbReference type="NCBI Taxonomy" id="256"/>
    <lineage>
        <taxon>Bacteria</taxon>
        <taxon>Pseudomonadati</taxon>
        <taxon>Bacteroidota</taxon>
        <taxon>Flavobacteriia</taxon>
        <taxon>Flavobacteriales</taxon>
        <taxon>Flavobacteriaceae</taxon>
        <taxon>Myroides</taxon>
    </lineage>
</organism>
<feature type="signal peptide" evidence="1">
    <location>
        <begin position="1"/>
        <end position="20"/>
    </location>
</feature>
<protein>
    <submittedName>
        <fullName evidence="2">Uncharacterized protein</fullName>
    </submittedName>
</protein>
<dbReference type="AlphaFoldDB" id="A0A378RRG1"/>
<dbReference type="Proteomes" id="UP000255024">
    <property type="component" value="Unassembled WGS sequence"/>
</dbReference>
<evidence type="ECO:0000313" key="2">
    <source>
        <dbReference type="EMBL" id="STZ28290.1"/>
    </source>
</evidence>
<dbReference type="RefSeq" id="WP_115091226.1">
    <property type="nucleotide sequence ID" value="NZ_CP068107.1"/>
</dbReference>
<feature type="chain" id="PRO_5016755792" evidence="1">
    <location>
        <begin position="21"/>
        <end position="235"/>
    </location>
</feature>
<evidence type="ECO:0000256" key="1">
    <source>
        <dbReference type="SAM" id="SignalP"/>
    </source>
</evidence>
<proteinExistence type="predicted"/>
<accession>A0A378RRG1</accession>
<keyword evidence="3" id="KW-1185">Reference proteome</keyword>
<reference evidence="2 3" key="1">
    <citation type="submission" date="2018-06" db="EMBL/GenBank/DDBJ databases">
        <authorList>
            <consortium name="Pathogen Informatics"/>
            <person name="Doyle S."/>
        </authorList>
    </citation>
    <scope>NUCLEOTIDE SEQUENCE [LARGE SCALE GENOMIC DNA]</scope>
    <source>
        <strain evidence="2 3">NCTC11179</strain>
    </source>
</reference>
<keyword evidence="1" id="KW-0732">Signal</keyword>
<gene>
    <name evidence="2" type="ORF">NCTC11179_01832</name>
</gene>
<sequence>MMKYDLLLLFVLLGYNQSQAQVLTDWQTENLRGKVKTLISIDYSSEGKEAKKQIVHFDERGFFTLKEIYVGVQEGDEETPMVYTKIGELQFFEYQNNKRHSISLNADGTKTTEIMQQWSKPTTCEFTYTYFNKPKNKGTMQVLFTPQAQVKEIHLIITNKEDGVIEFETKSFHQYDAKGYEIQFKQQTLQPYGDTQVLTFKNKTFDSQGNILEKEVRDEYNQGYSTTVFDYVYYE</sequence>
<dbReference type="EMBL" id="UGQL01000001">
    <property type="protein sequence ID" value="STZ28290.1"/>
    <property type="molecule type" value="Genomic_DNA"/>
</dbReference>
<name>A0A378RRG1_MYROD</name>
<evidence type="ECO:0000313" key="3">
    <source>
        <dbReference type="Proteomes" id="UP000255024"/>
    </source>
</evidence>